<feature type="domain" description="VTT" evidence="7">
    <location>
        <begin position="30"/>
        <end position="159"/>
    </location>
</feature>
<name>A0ABV1YSE2_9HYPH</name>
<feature type="transmembrane region" description="Helical" evidence="6">
    <location>
        <begin position="46"/>
        <end position="68"/>
    </location>
</feature>
<evidence type="ECO:0000256" key="3">
    <source>
        <dbReference type="ARBA" id="ARBA00022692"/>
    </source>
</evidence>
<sequence length="205" mass="22659">MTDPLSAILGLGLLGVACLAFTEKILPLPPSHVLLLFLGMTAAPDLSRLTVLLLVTTLSAITGCLVWYGVGRRIGLDRADRLVERFGKYVCLRYAAYTRLGEAYRRHHIRVSLLAQFIPTVRNYLPIAAGALRLPLLPFAATTLLGATLWNTGFLITGYLMRGSGRDSYVIGFRIIVIVVALEATFMLALRYGPAWRRRIRLLFG</sequence>
<evidence type="ECO:0000259" key="7">
    <source>
        <dbReference type="Pfam" id="PF09335"/>
    </source>
</evidence>
<dbReference type="InterPro" id="IPR051311">
    <property type="entry name" value="DedA_domain"/>
</dbReference>
<dbReference type="PANTHER" id="PTHR42709">
    <property type="entry name" value="ALKALINE PHOSPHATASE LIKE PROTEIN"/>
    <property type="match status" value="1"/>
</dbReference>
<gene>
    <name evidence="8" type="ORF">NKI36_01190</name>
</gene>
<dbReference type="RefSeq" id="WP_352555464.1">
    <property type="nucleotide sequence ID" value="NZ_JAMYQB010000001.1"/>
</dbReference>
<evidence type="ECO:0000256" key="1">
    <source>
        <dbReference type="ARBA" id="ARBA00004651"/>
    </source>
</evidence>
<reference evidence="8 9" key="1">
    <citation type="journal article" date="2024" name="Proc. Natl. Acad. Sci. U.S.A.">
        <title>The evolutionary genomics of adaptation to stress in wild rhizobium bacteria.</title>
        <authorList>
            <person name="Kehlet-Delgado H."/>
            <person name="Montoya A.P."/>
            <person name="Jensen K.T."/>
            <person name="Wendlandt C.E."/>
            <person name="Dexheimer C."/>
            <person name="Roberts M."/>
            <person name="Torres Martinez L."/>
            <person name="Friesen M.L."/>
            <person name="Griffitts J.S."/>
            <person name="Porter S.S."/>
        </authorList>
    </citation>
    <scope>NUCLEOTIDE SEQUENCE [LARGE SCALE GENOMIC DNA]</scope>
    <source>
        <strain evidence="8 9">M0641</strain>
    </source>
</reference>
<comment type="caution">
    <text evidence="8">The sequence shown here is derived from an EMBL/GenBank/DDBJ whole genome shotgun (WGS) entry which is preliminary data.</text>
</comment>
<organism evidence="8 9">
    <name type="scientific">Mesorhizobium caraganae</name>
    <dbReference type="NCBI Taxonomy" id="483206"/>
    <lineage>
        <taxon>Bacteria</taxon>
        <taxon>Pseudomonadati</taxon>
        <taxon>Pseudomonadota</taxon>
        <taxon>Alphaproteobacteria</taxon>
        <taxon>Hyphomicrobiales</taxon>
        <taxon>Phyllobacteriaceae</taxon>
        <taxon>Mesorhizobium</taxon>
    </lineage>
</organism>
<keyword evidence="3 6" id="KW-0812">Transmembrane</keyword>
<keyword evidence="4 6" id="KW-1133">Transmembrane helix</keyword>
<keyword evidence="2" id="KW-1003">Cell membrane</keyword>
<feature type="transmembrane region" description="Helical" evidence="6">
    <location>
        <begin position="136"/>
        <end position="159"/>
    </location>
</feature>
<dbReference type="Proteomes" id="UP001433071">
    <property type="component" value="Unassembled WGS sequence"/>
</dbReference>
<dbReference type="Pfam" id="PF09335">
    <property type="entry name" value="VTT_dom"/>
    <property type="match status" value="1"/>
</dbReference>
<dbReference type="InterPro" id="IPR032816">
    <property type="entry name" value="VTT_dom"/>
</dbReference>
<evidence type="ECO:0000313" key="8">
    <source>
        <dbReference type="EMBL" id="MER9402655.1"/>
    </source>
</evidence>
<dbReference type="PANTHER" id="PTHR42709:SF6">
    <property type="entry name" value="UNDECAPRENYL PHOSPHATE TRANSPORTER A"/>
    <property type="match status" value="1"/>
</dbReference>
<comment type="subcellular location">
    <subcellularLocation>
        <location evidence="1">Cell membrane</location>
        <topology evidence="1">Multi-pass membrane protein</topology>
    </subcellularLocation>
</comment>
<evidence type="ECO:0000313" key="9">
    <source>
        <dbReference type="Proteomes" id="UP001433071"/>
    </source>
</evidence>
<keyword evidence="9" id="KW-1185">Reference proteome</keyword>
<evidence type="ECO:0000256" key="6">
    <source>
        <dbReference type="SAM" id="Phobius"/>
    </source>
</evidence>
<proteinExistence type="predicted"/>
<evidence type="ECO:0000256" key="5">
    <source>
        <dbReference type="ARBA" id="ARBA00023136"/>
    </source>
</evidence>
<accession>A0ABV1YSE2</accession>
<evidence type="ECO:0000256" key="4">
    <source>
        <dbReference type="ARBA" id="ARBA00022989"/>
    </source>
</evidence>
<evidence type="ECO:0000256" key="2">
    <source>
        <dbReference type="ARBA" id="ARBA00022475"/>
    </source>
</evidence>
<feature type="transmembrane region" description="Helical" evidence="6">
    <location>
        <begin position="171"/>
        <end position="192"/>
    </location>
</feature>
<protein>
    <submittedName>
        <fullName evidence="8">DedA family protein</fullName>
    </submittedName>
</protein>
<keyword evidence="5 6" id="KW-0472">Membrane</keyword>
<dbReference type="EMBL" id="JAMYQB010000001">
    <property type="protein sequence ID" value="MER9402655.1"/>
    <property type="molecule type" value="Genomic_DNA"/>
</dbReference>